<dbReference type="GO" id="GO:1904680">
    <property type="term" value="F:peptide transmembrane transporter activity"/>
    <property type="evidence" value="ECO:0007669"/>
    <property type="project" value="TreeGrafter"/>
</dbReference>
<dbReference type="Proteomes" id="UP000602057">
    <property type="component" value="Unassembled WGS sequence"/>
</dbReference>
<keyword evidence="2" id="KW-0732">Signal</keyword>
<dbReference type="InterPro" id="IPR000914">
    <property type="entry name" value="SBP_5_dom"/>
</dbReference>
<dbReference type="SUPFAM" id="SSF53850">
    <property type="entry name" value="Periplasmic binding protein-like II"/>
    <property type="match status" value="1"/>
</dbReference>
<gene>
    <name evidence="4" type="ORF">ICJ84_16625</name>
</gene>
<evidence type="ECO:0000256" key="2">
    <source>
        <dbReference type="ARBA" id="ARBA00022729"/>
    </source>
</evidence>
<keyword evidence="5" id="KW-1185">Reference proteome</keyword>
<comment type="similarity">
    <text evidence="1">Belongs to the bacterial solute-binding protein 5 family.</text>
</comment>
<name>A0A8J6QAE0_9FLAO</name>
<dbReference type="PANTHER" id="PTHR30290">
    <property type="entry name" value="PERIPLASMIC BINDING COMPONENT OF ABC TRANSPORTER"/>
    <property type="match status" value="1"/>
</dbReference>
<reference evidence="4" key="1">
    <citation type="journal article" date="2013" name="Int. J. Syst. Evol. Microbiol.">
        <title>Aestuariibaculum suncheonense gen. nov., sp. nov., a marine bacterium of the family Flavobacteriaceae isolated from a tidal flat and emended descriptions of the genera Gaetbulibacter and Tamlana.</title>
        <authorList>
            <person name="Jeong S.H."/>
            <person name="Park M.S."/>
            <person name="Jin H.M."/>
            <person name="Lee K."/>
            <person name="Park W."/>
            <person name="Jeon C.O."/>
        </authorList>
    </citation>
    <scope>NUCLEOTIDE SEQUENCE</scope>
    <source>
        <strain evidence="4">SC17</strain>
    </source>
</reference>
<protein>
    <submittedName>
        <fullName evidence="4">ABC transporter substrate-binding protein</fullName>
    </submittedName>
</protein>
<feature type="non-terminal residue" evidence="4">
    <location>
        <position position="1"/>
    </location>
</feature>
<dbReference type="Pfam" id="PF00496">
    <property type="entry name" value="SBP_bac_5"/>
    <property type="match status" value="1"/>
</dbReference>
<feature type="non-terminal residue" evidence="4">
    <location>
        <position position="87"/>
    </location>
</feature>
<dbReference type="InterPro" id="IPR039424">
    <property type="entry name" value="SBP_5"/>
</dbReference>
<accession>A0A8J6QAE0</accession>
<sequence length="87" mass="10120">FELEEGVKFHDGEKFNADAVIKNFERWAKSKDEEKFYYYKSMFGGFEGDEGHVIESIKADGEYKVVFKLKRPQAPFLKNIAMSPFAI</sequence>
<dbReference type="PANTHER" id="PTHR30290:SF38">
    <property type="entry name" value="D,D-DIPEPTIDE-BINDING PERIPLASMIC PROTEIN DDPA-RELATED"/>
    <property type="match status" value="1"/>
</dbReference>
<feature type="domain" description="Solute-binding protein family 5" evidence="3">
    <location>
        <begin position="1"/>
        <end position="85"/>
    </location>
</feature>
<dbReference type="Gene3D" id="3.90.76.10">
    <property type="entry name" value="Dipeptide-binding Protein, Domain 1"/>
    <property type="match status" value="1"/>
</dbReference>
<proteinExistence type="inferred from homology"/>
<dbReference type="EMBL" id="JACVXC010000034">
    <property type="protein sequence ID" value="MBD0837053.1"/>
    <property type="molecule type" value="Genomic_DNA"/>
</dbReference>
<organism evidence="4 5">
    <name type="scientific">Aestuariibaculum suncheonense</name>
    <dbReference type="NCBI Taxonomy" id="1028745"/>
    <lineage>
        <taxon>Bacteria</taxon>
        <taxon>Pseudomonadati</taxon>
        <taxon>Bacteroidota</taxon>
        <taxon>Flavobacteriia</taxon>
        <taxon>Flavobacteriales</taxon>
        <taxon>Flavobacteriaceae</taxon>
    </lineage>
</organism>
<dbReference type="AlphaFoldDB" id="A0A8J6QAE0"/>
<evidence type="ECO:0000313" key="5">
    <source>
        <dbReference type="Proteomes" id="UP000602057"/>
    </source>
</evidence>
<reference evidence="4" key="2">
    <citation type="submission" date="2020-09" db="EMBL/GenBank/DDBJ databases">
        <authorList>
            <person name="Wu Z."/>
        </authorList>
    </citation>
    <scope>NUCLEOTIDE SEQUENCE</scope>
    <source>
        <strain evidence="4">SC17</strain>
    </source>
</reference>
<comment type="caution">
    <text evidence="4">The sequence shown here is derived from an EMBL/GenBank/DDBJ whole genome shotgun (WGS) entry which is preliminary data.</text>
</comment>
<evidence type="ECO:0000313" key="4">
    <source>
        <dbReference type="EMBL" id="MBD0837053.1"/>
    </source>
</evidence>
<evidence type="ECO:0000259" key="3">
    <source>
        <dbReference type="Pfam" id="PF00496"/>
    </source>
</evidence>
<evidence type="ECO:0000256" key="1">
    <source>
        <dbReference type="ARBA" id="ARBA00005695"/>
    </source>
</evidence>
<dbReference type="GO" id="GO:0015833">
    <property type="term" value="P:peptide transport"/>
    <property type="evidence" value="ECO:0007669"/>
    <property type="project" value="TreeGrafter"/>
</dbReference>